<name>A0A0H2RPA6_9AGAM</name>
<organism evidence="4 5">
    <name type="scientific">Schizopora paradoxa</name>
    <dbReference type="NCBI Taxonomy" id="27342"/>
    <lineage>
        <taxon>Eukaryota</taxon>
        <taxon>Fungi</taxon>
        <taxon>Dikarya</taxon>
        <taxon>Basidiomycota</taxon>
        <taxon>Agaricomycotina</taxon>
        <taxon>Agaricomycetes</taxon>
        <taxon>Hymenochaetales</taxon>
        <taxon>Schizoporaceae</taxon>
        <taxon>Schizopora</taxon>
    </lineage>
</organism>
<dbReference type="Proteomes" id="UP000053477">
    <property type="component" value="Unassembled WGS sequence"/>
</dbReference>
<feature type="transmembrane region" description="Helical" evidence="2">
    <location>
        <begin position="230"/>
        <end position="253"/>
    </location>
</feature>
<sequence length="488" mass="52562">MQYFVYMALGASLTLFPSFANGQSASNASLSLITNDDPAISYAPEYCQGSMTACFGSWWDTILPNGTGFKTTGGPFSTFKSAVTSLTFPFKGTSVEVHGLMDTQGALVFLQLDDQLVALNTSTGLHGQSLVPTLLHTFDNLDANTTHTLTFEWAGTGSTQGDGLLSLAYLDHLVVGNYLAVVNPNTLTPSTQDTTQNSPSQTVFSSPSSLSTSPAAVSLSSSSKGMSKGATAGLVIAILFIIALVSTVIFYNIRLRRRPLAPSEQFRIFVQSRQERRVEIDEPSSPSSFDLKARPHMSLPPPIYEYFSKGDSSYLDLESQSSRTNSEESLPGQVALDKQFLDLGDSPRGSAEDKRKTAVSALSIPASAYYKDSDAQSVMMCTLSRPRIAKGAIVGSPDHEFEYVYDDARADLPELPDASTSRCSTKKRSRQGLGTRLSNTMRRSMKRGAVPPVPPLPPPPPEADRLAVASSSRSIMSRKSCPPPYAIE</sequence>
<dbReference type="OrthoDB" id="3267061at2759"/>
<protein>
    <submittedName>
        <fullName evidence="4">Uncharacterized protein</fullName>
    </submittedName>
</protein>
<reference evidence="4 5" key="1">
    <citation type="submission" date="2015-04" db="EMBL/GenBank/DDBJ databases">
        <title>Complete genome sequence of Schizopora paradoxa KUC8140, a cosmopolitan wood degrader in East Asia.</title>
        <authorList>
            <consortium name="DOE Joint Genome Institute"/>
            <person name="Min B."/>
            <person name="Park H."/>
            <person name="Jang Y."/>
            <person name="Kim J.-J."/>
            <person name="Kim K.H."/>
            <person name="Pangilinan J."/>
            <person name="Lipzen A."/>
            <person name="Riley R."/>
            <person name="Grigoriev I.V."/>
            <person name="Spatafora J.W."/>
            <person name="Choi I.-G."/>
        </authorList>
    </citation>
    <scope>NUCLEOTIDE SEQUENCE [LARGE SCALE GENOMIC DNA]</scope>
    <source>
        <strain evidence="4 5">KUC8140</strain>
    </source>
</reference>
<feature type="compositionally biased region" description="Pro residues" evidence="1">
    <location>
        <begin position="451"/>
        <end position="461"/>
    </location>
</feature>
<feature type="region of interest" description="Disordered" evidence="1">
    <location>
        <begin position="415"/>
        <end position="488"/>
    </location>
</feature>
<feature type="compositionally biased region" description="Low complexity" evidence="1">
    <location>
        <begin position="470"/>
        <end position="480"/>
    </location>
</feature>
<feature type="signal peptide" evidence="3">
    <location>
        <begin position="1"/>
        <end position="22"/>
    </location>
</feature>
<gene>
    <name evidence="4" type="ORF">SCHPADRAFT_945921</name>
</gene>
<keyword evidence="2" id="KW-1133">Transmembrane helix</keyword>
<feature type="chain" id="PRO_5005201685" evidence="3">
    <location>
        <begin position="23"/>
        <end position="488"/>
    </location>
</feature>
<dbReference type="EMBL" id="KQ086190">
    <property type="protein sequence ID" value="KLO06646.1"/>
    <property type="molecule type" value="Genomic_DNA"/>
</dbReference>
<keyword evidence="2" id="KW-0812">Transmembrane</keyword>
<keyword evidence="3" id="KW-0732">Signal</keyword>
<accession>A0A0H2RPA6</accession>
<keyword evidence="5" id="KW-1185">Reference proteome</keyword>
<evidence type="ECO:0000256" key="2">
    <source>
        <dbReference type="SAM" id="Phobius"/>
    </source>
</evidence>
<feature type="compositionally biased region" description="Low complexity" evidence="1">
    <location>
        <begin position="198"/>
        <end position="212"/>
    </location>
</feature>
<keyword evidence="2" id="KW-0472">Membrane</keyword>
<feature type="region of interest" description="Disordered" evidence="1">
    <location>
        <begin position="189"/>
        <end position="212"/>
    </location>
</feature>
<dbReference type="InParanoid" id="A0A0H2RPA6"/>
<evidence type="ECO:0000313" key="4">
    <source>
        <dbReference type="EMBL" id="KLO06646.1"/>
    </source>
</evidence>
<evidence type="ECO:0000256" key="1">
    <source>
        <dbReference type="SAM" id="MobiDB-lite"/>
    </source>
</evidence>
<proteinExistence type="predicted"/>
<dbReference type="Gene3D" id="2.60.120.260">
    <property type="entry name" value="Galactose-binding domain-like"/>
    <property type="match status" value="1"/>
</dbReference>
<dbReference type="STRING" id="27342.A0A0H2RPA6"/>
<evidence type="ECO:0000313" key="5">
    <source>
        <dbReference type="Proteomes" id="UP000053477"/>
    </source>
</evidence>
<dbReference type="AlphaFoldDB" id="A0A0H2RPA6"/>
<evidence type="ECO:0000256" key="3">
    <source>
        <dbReference type="SAM" id="SignalP"/>
    </source>
</evidence>